<evidence type="ECO:0000256" key="7">
    <source>
        <dbReference type="ARBA" id="ARBA00022989"/>
    </source>
</evidence>
<keyword evidence="5 12" id="KW-0378">Hydrolase</keyword>
<comment type="caution">
    <text evidence="12">The sequence shown here is derived from an EMBL/GenBank/DDBJ whole genome shotgun (WGS) entry which is preliminary data.</text>
</comment>
<dbReference type="EC" id="3.4.24.-" evidence="12"/>
<dbReference type="PANTHER" id="PTHR42837">
    <property type="entry name" value="REGULATOR OF SIGMA-E PROTEASE RSEP"/>
    <property type="match status" value="1"/>
</dbReference>
<evidence type="ECO:0000259" key="11">
    <source>
        <dbReference type="Pfam" id="PF02163"/>
    </source>
</evidence>
<dbReference type="InterPro" id="IPR004387">
    <property type="entry name" value="Pept_M50_Zn"/>
</dbReference>
<dbReference type="GO" id="GO:0004222">
    <property type="term" value="F:metalloendopeptidase activity"/>
    <property type="evidence" value="ECO:0007669"/>
    <property type="project" value="InterPro"/>
</dbReference>
<gene>
    <name evidence="12" type="ORF">EZS27_017460</name>
</gene>
<keyword evidence="3 12" id="KW-0645">Protease</keyword>
<proteinExistence type="predicted"/>
<feature type="transmembrane region" description="Helical" evidence="10">
    <location>
        <begin position="106"/>
        <end position="131"/>
    </location>
</feature>
<comment type="subcellular location">
    <subcellularLocation>
        <location evidence="2">Membrane</location>
        <topology evidence="2">Multi-pass membrane protein</topology>
    </subcellularLocation>
</comment>
<organism evidence="12">
    <name type="scientific">termite gut metagenome</name>
    <dbReference type="NCBI Taxonomy" id="433724"/>
    <lineage>
        <taxon>unclassified sequences</taxon>
        <taxon>metagenomes</taxon>
        <taxon>organismal metagenomes</taxon>
    </lineage>
</organism>
<dbReference type="NCBIfam" id="TIGR00054">
    <property type="entry name" value="RIP metalloprotease RseP"/>
    <property type="match status" value="1"/>
</dbReference>
<name>A0A5J4RLG6_9ZZZZ</name>
<feature type="transmembrane region" description="Helical" evidence="10">
    <location>
        <begin position="424"/>
        <end position="445"/>
    </location>
</feature>
<dbReference type="GO" id="GO:0006508">
    <property type="term" value="P:proteolysis"/>
    <property type="evidence" value="ECO:0007669"/>
    <property type="project" value="UniProtKB-KW"/>
</dbReference>
<dbReference type="PANTHER" id="PTHR42837:SF2">
    <property type="entry name" value="MEMBRANE METALLOPROTEASE ARASP2, CHLOROPLASTIC-RELATED"/>
    <property type="match status" value="1"/>
</dbReference>
<evidence type="ECO:0000256" key="5">
    <source>
        <dbReference type="ARBA" id="ARBA00022801"/>
    </source>
</evidence>
<evidence type="ECO:0000313" key="12">
    <source>
        <dbReference type="EMBL" id="KAA6334205.1"/>
    </source>
</evidence>
<dbReference type="EMBL" id="SNRY01001024">
    <property type="protein sequence ID" value="KAA6334205.1"/>
    <property type="molecule type" value="Genomic_DNA"/>
</dbReference>
<accession>A0A5J4RLG6</accession>
<dbReference type="GO" id="GO:0016020">
    <property type="term" value="C:membrane"/>
    <property type="evidence" value="ECO:0007669"/>
    <property type="project" value="UniProtKB-SubCell"/>
</dbReference>
<evidence type="ECO:0000256" key="6">
    <source>
        <dbReference type="ARBA" id="ARBA00022833"/>
    </source>
</evidence>
<comment type="cofactor">
    <cofactor evidence="1">
        <name>Zn(2+)</name>
        <dbReference type="ChEBI" id="CHEBI:29105"/>
    </cofactor>
</comment>
<dbReference type="AlphaFoldDB" id="A0A5J4RLG6"/>
<dbReference type="InterPro" id="IPR036034">
    <property type="entry name" value="PDZ_sf"/>
</dbReference>
<dbReference type="Gene3D" id="2.30.42.10">
    <property type="match status" value="1"/>
</dbReference>
<evidence type="ECO:0000256" key="9">
    <source>
        <dbReference type="ARBA" id="ARBA00023136"/>
    </source>
</evidence>
<keyword evidence="7 10" id="KW-1133">Transmembrane helix</keyword>
<dbReference type="CDD" id="cd06163">
    <property type="entry name" value="S2P-M50_PDZ_RseP-like"/>
    <property type="match status" value="1"/>
</dbReference>
<evidence type="ECO:0000256" key="8">
    <source>
        <dbReference type="ARBA" id="ARBA00023049"/>
    </source>
</evidence>
<evidence type="ECO:0000256" key="3">
    <source>
        <dbReference type="ARBA" id="ARBA00022670"/>
    </source>
</evidence>
<feature type="transmembrane region" description="Helical" evidence="10">
    <location>
        <begin position="12"/>
        <end position="33"/>
    </location>
</feature>
<dbReference type="Pfam" id="PF02163">
    <property type="entry name" value="Peptidase_M50"/>
    <property type="match status" value="1"/>
</dbReference>
<evidence type="ECO:0000256" key="10">
    <source>
        <dbReference type="SAM" id="Phobius"/>
    </source>
</evidence>
<dbReference type="SUPFAM" id="SSF50156">
    <property type="entry name" value="PDZ domain-like"/>
    <property type="match status" value="1"/>
</dbReference>
<keyword evidence="8 12" id="KW-0482">Metalloprotease</keyword>
<dbReference type="InterPro" id="IPR008915">
    <property type="entry name" value="Peptidase_M50"/>
</dbReference>
<protein>
    <submittedName>
        <fullName evidence="12">Putative zinc metalloprotease</fullName>
        <ecNumber evidence="12">3.4.24.-</ecNumber>
    </submittedName>
</protein>
<evidence type="ECO:0000256" key="1">
    <source>
        <dbReference type="ARBA" id="ARBA00001947"/>
    </source>
</evidence>
<sequence>METFLIRALQFIMSLSLLVIIHETGHFFFAQLFKVRVEKFYLFFNPWFTLFKFKPKNSHTQYGIGWLPLGGYVKIAGMIDESMDVEQMKQPAQSWEFRSKPAWQRLLIMVGGVLFNFLLAIFIYSMMLYAWGDSYIPLQKAKMGMQFNETAKNIGFRDGDVLLTADNKDLVRCDGNMIRQIVDSRIVTVLRAGKTELVYIPGDIMQNLMSDSVRFASYRFPFVVDSIILGSPASIAGIQRGDTIKSLNGKPTIAYYDFMNNMAALKEQAATLGNNSIELRQIAITRSSYAGITETLTLTVDSPFIMGVYNVFDLTKLLPVVRVNYVFFESFPAGIRLGVNTLKGYVGDIKHVFSKQGAKQLGGFATIGSLFPAQWDWHQFWYMTALLSIMLAFMNILPIPALDGGHVLFLFYEIITRRKPSDKFMEYAQITGMILLFGLLIWANFNDILRFLF</sequence>
<keyword evidence="4 10" id="KW-0812">Transmembrane</keyword>
<reference evidence="12" key="1">
    <citation type="submission" date="2019-03" db="EMBL/GenBank/DDBJ databases">
        <title>Single cell metagenomics reveals metabolic interactions within the superorganism composed of flagellate Streblomastix strix and complex community of Bacteroidetes bacteria on its surface.</title>
        <authorList>
            <person name="Treitli S.C."/>
            <person name="Kolisko M."/>
            <person name="Husnik F."/>
            <person name="Keeling P."/>
            <person name="Hampl V."/>
        </authorList>
    </citation>
    <scope>NUCLEOTIDE SEQUENCE</scope>
    <source>
        <strain evidence="12">STM</strain>
    </source>
</reference>
<keyword evidence="9 10" id="KW-0472">Membrane</keyword>
<feature type="domain" description="Peptidase M50" evidence="11">
    <location>
        <begin position="11"/>
        <end position="438"/>
    </location>
</feature>
<evidence type="ECO:0000256" key="2">
    <source>
        <dbReference type="ARBA" id="ARBA00004141"/>
    </source>
</evidence>
<feature type="transmembrane region" description="Helical" evidence="10">
    <location>
        <begin position="380"/>
        <end position="412"/>
    </location>
</feature>
<evidence type="ECO:0000256" key="4">
    <source>
        <dbReference type="ARBA" id="ARBA00022692"/>
    </source>
</evidence>
<keyword evidence="6" id="KW-0862">Zinc</keyword>